<organism evidence="2 3">
    <name type="scientific">Clostridium saudiense</name>
    <dbReference type="NCBI Taxonomy" id="1414720"/>
    <lineage>
        <taxon>Bacteria</taxon>
        <taxon>Bacillati</taxon>
        <taxon>Bacillota</taxon>
        <taxon>Clostridia</taxon>
        <taxon>Eubacteriales</taxon>
        <taxon>Clostridiaceae</taxon>
        <taxon>Clostridium</taxon>
    </lineage>
</organism>
<dbReference type="Proteomes" id="UP000767334">
    <property type="component" value="Unassembled WGS sequence"/>
</dbReference>
<proteinExistence type="predicted"/>
<dbReference type="RefSeq" id="WP_204572583.1">
    <property type="nucleotide sequence ID" value="NZ_JACJLL010000119.1"/>
</dbReference>
<evidence type="ECO:0008006" key="4">
    <source>
        <dbReference type="Google" id="ProtNLM"/>
    </source>
</evidence>
<keyword evidence="3" id="KW-1185">Reference proteome</keyword>
<evidence type="ECO:0000313" key="3">
    <source>
        <dbReference type="Proteomes" id="UP000767334"/>
    </source>
</evidence>
<comment type="caution">
    <text evidence="2">The sequence shown here is derived from an EMBL/GenBank/DDBJ whole genome shotgun (WGS) entry which is preliminary data.</text>
</comment>
<reference evidence="2 3" key="1">
    <citation type="journal article" date="2021" name="Sci. Rep.">
        <title>The distribution of antibiotic resistance genes in chicken gut microbiota commensals.</title>
        <authorList>
            <person name="Juricova H."/>
            <person name="Matiasovicova J."/>
            <person name="Kubasova T."/>
            <person name="Cejkova D."/>
            <person name="Rychlik I."/>
        </authorList>
    </citation>
    <scope>NUCLEOTIDE SEQUENCE [LARGE SCALE GENOMIC DNA]</scope>
    <source>
        <strain evidence="2 3">An435</strain>
    </source>
</reference>
<evidence type="ECO:0000313" key="2">
    <source>
        <dbReference type="EMBL" id="MBM6820481.1"/>
    </source>
</evidence>
<evidence type="ECO:0000256" key="1">
    <source>
        <dbReference type="SAM" id="Phobius"/>
    </source>
</evidence>
<accession>A0ABS2FKI8</accession>
<keyword evidence="1" id="KW-0472">Membrane</keyword>
<protein>
    <recommendedName>
        <fullName evidence="4">ABC transporter permease</fullName>
    </recommendedName>
</protein>
<keyword evidence="1" id="KW-0812">Transmembrane</keyword>
<gene>
    <name evidence="2" type="ORF">H6A19_14255</name>
</gene>
<keyword evidence="1" id="KW-1133">Transmembrane helix</keyword>
<name>A0ABS2FKI8_9CLOT</name>
<dbReference type="EMBL" id="JACJLL010000119">
    <property type="protein sequence ID" value="MBM6820481.1"/>
    <property type="molecule type" value="Genomic_DNA"/>
</dbReference>
<sequence>MIIVLILLIIVFIAIMKANNELGKRIGYRAAALLIQPIATIILVATIFVLIIVLAGY</sequence>
<feature type="transmembrane region" description="Helical" evidence="1">
    <location>
        <begin position="34"/>
        <end position="55"/>
    </location>
</feature>